<dbReference type="InterPro" id="IPR047122">
    <property type="entry name" value="Trans-enoyl_RdTase-like"/>
</dbReference>
<name>A0ABR4CEM8_9HELO</name>
<dbReference type="PANTHER" id="PTHR45348:SF2">
    <property type="entry name" value="ZINC-TYPE ALCOHOL DEHYDROGENASE-LIKE PROTEIN C2E1P3.01"/>
    <property type="match status" value="1"/>
</dbReference>
<dbReference type="PANTHER" id="PTHR45348">
    <property type="entry name" value="HYPOTHETICAL OXIDOREDUCTASE (EUROFUNG)"/>
    <property type="match status" value="1"/>
</dbReference>
<evidence type="ECO:0000313" key="3">
    <source>
        <dbReference type="EMBL" id="KAL2067553.1"/>
    </source>
</evidence>
<evidence type="ECO:0000313" key="4">
    <source>
        <dbReference type="Proteomes" id="UP001595075"/>
    </source>
</evidence>
<keyword evidence="4" id="KW-1185">Reference proteome</keyword>
<keyword evidence="1" id="KW-0560">Oxidoreductase</keyword>
<feature type="domain" description="Alcohol dehydrogenase-like C-terminal" evidence="2">
    <location>
        <begin position="61"/>
        <end position="140"/>
    </location>
</feature>
<dbReference type="InterPro" id="IPR036291">
    <property type="entry name" value="NAD(P)-bd_dom_sf"/>
</dbReference>
<dbReference type="Pfam" id="PF00107">
    <property type="entry name" value="ADH_zinc_N"/>
    <property type="match status" value="1"/>
</dbReference>
<evidence type="ECO:0000256" key="1">
    <source>
        <dbReference type="ARBA" id="ARBA00023002"/>
    </source>
</evidence>
<dbReference type="Proteomes" id="UP001595075">
    <property type="component" value="Unassembled WGS sequence"/>
</dbReference>
<evidence type="ECO:0000259" key="2">
    <source>
        <dbReference type="Pfam" id="PF00107"/>
    </source>
</evidence>
<accession>A0ABR4CEM8</accession>
<dbReference type="Gene3D" id="3.90.180.10">
    <property type="entry name" value="Medium-chain alcohol dehydrogenases, catalytic domain"/>
    <property type="match status" value="1"/>
</dbReference>
<comment type="caution">
    <text evidence="3">The sequence shown here is derived from an EMBL/GenBank/DDBJ whole genome shotgun (WGS) entry which is preliminary data.</text>
</comment>
<organism evidence="3 4">
    <name type="scientific">Oculimacula yallundae</name>
    <dbReference type="NCBI Taxonomy" id="86028"/>
    <lineage>
        <taxon>Eukaryota</taxon>
        <taxon>Fungi</taxon>
        <taxon>Dikarya</taxon>
        <taxon>Ascomycota</taxon>
        <taxon>Pezizomycotina</taxon>
        <taxon>Leotiomycetes</taxon>
        <taxon>Helotiales</taxon>
        <taxon>Ploettnerulaceae</taxon>
        <taxon>Oculimacula</taxon>
    </lineage>
</organism>
<gene>
    <name evidence="3" type="ORF">VTL71DRAFT_1978</name>
</gene>
<sequence>MDEALTFKKPENVSCEQAATLGVGLLTASLGLISGAGIDFESTNGEVGEEWVVVLGAAGCVGQYAVQIANMCGFKVLGSCSPENEEFLKNLGADATFNYKLPMEEQLKEIARVTDGKFSRVFDASAMASQTGMEALARHGDPKVGVKYFATTNDWERAERKQGIQVNVVSLSKIGKTGNESILHVNQDIEDFIPILEEYLADSSLKPMEYEVIGGIGVSSVLKGLEAFKLRKSATRKIVVRIAEQ</sequence>
<dbReference type="EMBL" id="JAZHXI010000010">
    <property type="protein sequence ID" value="KAL2067553.1"/>
    <property type="molecule type" value="Genomic_DNA"/>
</dbReference>
<dbReference type="SUPFAM" id="SSF51735">
    <property type="entry name" value="NAD(P)-binding Rossmann-fold domains"/>
    <property type="match status" value="1"/>
</dbReference>
<proteinExistence type="predicted"/>
<dbReference type="InterPro" id="IPR013149">
    <property type="entry name" value="ADH-like_C"/>
</dbReference>
<dbReference type="Gene3D" id="3.40.50.720">
    <property type="entry name" value="NAD(P)-binding Rossmann-like Domain"/>
    <property type="match status" value="1"/>
</dbReference>
<reference evidence="3 4" key="1">
    <citation type="journal article" date="2024" name="Commun. Biol.">
        <title>Comparative genomic analysis of thermophilic fungi reveals convergent evolutionary adaptations and gene losses.</title>
        <authorList>
            <person name="Steindorff A.S."/>
            <person name="Aguilar-Pontes M.V."/>
            <person name="Robinson A.J."/>
            <person name="Andreopoulos B."/>
            <person name="LaButti K."/>
            <person name="Kuo A."/>
            <person name="Mondo S."/>
            <person name="Riley R."/>
            <person name="Otillar R."/>
            <person name="Haridas S."/>
            <person name="Lipzen A."/>
            <person name="Grimwood J."/>
            <person name="Schmutz J."/>
            <person name="Clum A."/>
            <person name="Reid I.D."/>
            <person name="Moisan M.C."/>
            <person name="Butler G."/>
            <person name="Nguyen T.T.M."/>
            <person name="Dewar K."/>
            <person name="Conant G."/>
            <person name="Drula E."/>
            <person name="Henrissat B."/>
            <person name="Hansel C."/>
            <person name="Singer S."/>
            <person name="Hutchinson M.I."/>
            <person name="de Vries R.P."/>
            <person name="Natvig D.O."/>
            <person name="Powell A.J."/>
            <person name="Tsang A."/>
            <person name="Grigoriev I.V."/>
        </authorList>
    </citation>
    <scope>NUCLEOTIDE SEQUENCE [LARGE SCALE GENOMIC DNA]</scope>
    <source>
        <strain evidence="3 4">CBS 494.80</strain>
    </source>
</reference>
<protein>
    <recommendedName>
        <fullName evidence="2">Alcohol dehydrogenase-like C-terminal domain-containing protein</fullName>
    </recommendedName>
</protein>